<organism evidence="1 2">
    <name type="scientific">Aristolochia fimbriata</name>
    <name type="common">White veined hardy Dutchman's pipe vine</name>
    <dbReference type="NCBI Taxonomy" id="158543"/>
    <lineage>
        <taxon>Eukaryota</taxon>
        <taxon>Viridiplantae</taxon>
        <taxon>Streptophyta</taxon>
        <taxon>Embryophyta</taxon>
        <taxon>Tracheophyta</taxon>
        <taxon>Spermatophyta</taxon>
        <taxon>Magnoliopsida</taxon>
        <taxon>Magnoliidae</taxon>
        <taxon>Piperales</taxon>
        <taxon>Aristolochiaceae</taxon>
        <taxon>Aristolochia</taxon>
    </lineage>
</organism>
<dbReference type="Proteomes" id="UP000825729">
    <property type="component" value="Unassembled WGS sequence"/>
</dbReference>
<name>A0AAV7DVE8_ARIFI</name>
<dbReference type="EMBL" id="JAINDJ010000008">
    <property type="protein sequence ID" value="KAG9439457.1"/>
    <property type="molecule type" value="Genomic_DNA"/>
</dbReference>
<evidence type="ECO:0000313" key="2">
    <source>
        <dbReference type="Proteomes" id="UP000825729"/>
    </source>
</evidence>
<comment type="caution">
    <text evidence="1">The sequence shown here is derived from an EMBL/GenBank/DDBJ whole genome shotgun (WGS) entry which is preliminary data.</text>
</comment>
<accession>A0AAV7DVE8</accession>
<protein>
    <submittedName>
        <fullName evidence="1">Uncharacterized protein</fullName>
    </submittedName>
</protein>
<proteinExistence type="predicted"/>
<dbReference type="AlphaFoldDB" id="A0AAV7DVE8"/>
<gene>
    <name evidence="1" type="ORF">H6P81_019622</name>
</gene>
<reference evidence="1 2" key="1">
    <citation type="submission" date="2021-07" db="EMBL/GenBank/DDBJ databases">
        <title>The Aristolochia fimbriata genome: insights into angiosperm evolution, floral development and chemical biosynthesis.</title>
        <authorList>
            <person name="Jiao Y."/>
        </authorList>
    </citation>
    <scope>NUCLEOTIDE SEQUENCE [LARGE SCALE GENOMIC DNA]</scope>
    <source>
        <strain evidence="1">IBCAS-2021</strain>
        <tissue evidence="1">Leaf</tissue>
    </source>
</reference>
<keyword evidence="2" id="KW-1185">Reference proteome</keyword>
<evidence type="ECO:0000313" key="1">
    <source>
        <dbReference type="EMBL" id="KAG9439457.1"/>
    </source>
</evidence>
<sequence>MFENVSIFVLYHVDVNACLQEKTSSSTTAPDELQDIPDCVVEPAEPVVHGDFRVEALEPGKEGAINN</sequence>